<dbReference type="EMBL" id="CAACVG010014862">
    <property type="protein sequence ID" value="VEN63809.1"/>
    <property type="molecule type" value="Genomic_DNA"/>
</dbReference>
<feature type="non-terminal residue" evidence="1">
    <location>
        <position position="1"/>
    </location>
</feature>
<keyword evidence="2" id="KW-1185">Reference proteome</keyword>
<evidence type="ECO:0000313" key="1">
    <source>
        <dbReference type="EMBL" id="VEN63809.1"/>
    </source>
</evidence>
<organism evidence="1 2">
    <name type="scientific">Callosobruchus maculatus</name>
    <name type="common">Southern cowpea weevil</name>
    <name type="synonym">Pulse bruchid</name>
    <dbReference type="NCBI Taxonomy" id="64391"/>
    <lineage>
        <taxon>Eukaryota</taxon>
        <taxon>Metazoa</taxon>
        <taxon>Ecdysozoa</taxon>
        <taxon>Arthropoda</taxon>
        <taxon>Hexapoda</taxon>
        <taxon>Insecta</taxon>
        <taxon>Pterygota</taxon>
        <taxon>Neoptera</taxon>
        <taxon>Endopterygota</taxon>
        <taxon>Coleoptera</taxon>
        <taxon>Polyphaga</taxon>
        <taxon>Cucujiformia</taxon>
        <taxon>Chrysomeloidea</taxon>
        <taxon>Chrysomelidae</taxon>
        <taxon>Bruchinae</taxon>
        <taxon>Bruchini</taxon>
        <taxon>Callosobruchus</taxon>
    </lineage>
</organism>
<reference evidence="1 2" key="1">
    <citation type="submission" date="2019-01" db="EMBL/GenBank/DDBJ databases">
        <authorList>
            <person name="Sayadi A."/>
        </authorList>
    </citation>
    <scope>NUCLEOTIDE SEQUENCE [LARGE SCALE GENOMIC DNA]</scope>
</reference>
<evidence type="ECO:0000313" key="2">
    <source>
        <dbReference type="Proteomes" id="UP000410492"/>
    </source>
</evidence>
<sequence length="117" mass="13994">VRLSFQRSRRLDKERESTSFVYDFSIYIYDSCFSIFHKYLNMFESNGSSTQNLDERDEGEIMYSYVNVFKNPNKLPINIIHLEKRYLELRKDLPKDLVSVMYLKSSYAVYLFVLGCI</sequence>
<dbReference type="AlphaFoldDB" id="A0A653DUB1"/>
<gene>
    <name evidence="1" type="ORF">CALMAC_LOCUS20526</name>
</gene>
<accession>A0A653DUB1</accession>
<dbReference type="Proteomes" id="UP000410492">
    <property type="component" value="Unassembled WGS sequence"/>
</dbReference>
<dbReference type="OrthoDB" id="5577209at2759"/>
<name>A0A653DUB1_CALMS</name>
<proteinExistence type="predicted"/>
<protein>
    <submittedName>
        <fullName evidence="1">Uncharacterized protein</fullName>
    </submittedName>
</protein>